<dbReference type="Proteomes" id="UP000245910">
    <property type="component" value="Chromosome I"/>
</dbReference>
<feature type="signal peptide" evidence="1">
    <location>
        <begin position="1"/>
        <end position="18"/>
    </location>
</feature>
<accession>A0A2L2TRF4</accession>
<dbReference type="EMBL" id="LN649229">
    <property type="protein sequence ID" value="CEI66216.1"/>
    <property type="molecule type" value="Genomic_DNA"/>
</dbReference>
<feature type="chain" id="PRO_5014675853" evidence="1">
    <location>
        <begin position="19"/>
        <end position="145"/>
    </location>
</feature>
<keyword evidence="3" id="KW-1185">Reference proteome</keyword>
<dbReference type="GeneID" id="37254369"/>
<keyword evidence="1" id="KW-0732">Signal</keyword>
<dbReference type="OrthoDB" id="4860686at2759"/>
<reference evidence="3" key="1">
    <citation type="submission" date="2014-10" db="EMBL/GenBank/DDBJ databases">
        <authorList>
            <person name="King R."/>
        </authorList>
    </citation>
    <scope>NUCLEOTIDE SEQUENCE [LARGE SCALE GENOMIC DNA]</scope>
    <source>
        <strain evidence="3">A3/5</strain>
    </source>
</reference>
<organism evidence="2 3">
    <name type="scientific">Fusarium venenatum</name>
    <dbReference type="NCBI Taxonomy" id="56646"/>
    <lineage>
        <taxon>Eukaryota</taxon>
        <taxon>Fungi</taxon>
        <taxon>Dikarya</taxon>
        <taxon>Ascomycota</taxon>
        <taxon>Pezizomycotina</taxon>
        <taxon>Sordariomycetes</taxon>
        <taxon>Hypocreomycetidae</taxon>
        <taxon>Hypocreales</taxon>
        <taxon>Nectriaceae</taxon>
        <taxon>Fusarium</taxon>
    </lineage>
</organism>
<protein>
    <submittedName>
        <fullName evidence="2">Uncharacterized protein</fullName>
    </submittedName>
</protein>
<proteinExistence type="predicted"/>
<dbReference type="KEGG" id="fvn:FVRRES_02728"/>
<name>A0A2L2TRF4_9HYPO</name>
<sequence>MRFEFTSLVAFLATTALADRMEIFTKCGDTSCNSYDGWFYTDYGAYRVNANTGCRVPGVPHMEEFCIDWDNRRLHFRFGGQDKRCMTQDSESAYGCGATCYKTTWREIPCYWRMAPIPEEQLATEVQSSAPSTTAEVKGKRAVNF</sequence>
<dbReference type="RefSeq" id="XP_025589933.1">
    <property type="nucleotide sequence ID" value="XM_025730849.2"/>
</dbReference>
<evidence type="ECO:0000313" key="3">
    <source>
        <dbReference type="Proteomes" id="UP000245910"/>
    </source>
</evidence>
<evidence type="ECO:0000313" key="2">
    <source>
        <dbReference type="EMBL" id="CEI66216.1"/>
    </source>
</evidence>
<dbReference type="AlphaFoldDB" id="A0A2L2TRF4"/>
<evidence type="ECO:0000256" key="1">
    <source>
        <dbReference type="SAM" id="SignalP"/>
    </source>
</evidence>